<keyword evidence="1" id="KW-1133">Transmembrane helix</keyword>
<dbReference type="RefSeq" id="WP_077112985.1">
    <property type="nucleotide sequence ID" value="NZ_JAFBFH010000011.1"/>
</dbReference>
<evidence type="ECO:0000313" key="2">
    <source>
        <dbReference type="EMBL" id="MBM7715020.1"/>
    </source>
</evidence>
<keyword evidence="3" id="KW-1185">Reference proteome</keyword>
<proteinExistence type="predicted"/>
<sequence>MKNKGSWYSLPTYEKIFLIGIIIYIIILFLPWTYHQKILNISSWVWGAQLLQLLIPAVGIPIFFLLKKGSPNEED</sequence>
<evidence type="ECO:0000256" key="1">
    <source>
        <dbReference type="SAM" id="Phobius"/>
    </source>
</evidence>
<name>A0ABS2R6J2_9BACI</name>
<evidence type="ECO:0000313" key="3">
    <source>
        <dbReference type="Proteomes" id="UP000823485"/>
    </source>
</evidence>
<organism evidence="2 3">
    <name type="scientific">Siminovitchia thermophila</name>
    <dbReference type="NCBI Taxonomy" id="1245522"/>
    <lineage>
        <taxon>Bacteria</taxon>
        <taxon>Bacillati</taxon>
        <taxon>Bacillota</taxon>
        <taxon>Bacilli</taxon>
        <taxon>Bacillales</taxon>
        <taxon>Bacillaceae</taxon>
        <taxon>Siminovitchia</taxon>
    </lineage>
</organism>
<keyword evidence="1" id="KW-0472">Membrane</keyword>
<dbReference type="Proteomes" id="UP000823485">
    <property type="component" value="Unassembled WGS sequence"/>
</dbReference>
<feature type="transmembrane region" description="Helical" evidence="1">
    <location>
        <begin position="44"/>
        <end position="66"/>
    </location>
</feature>
<reference evidence="2 3" key="1">
    <citation type="submission" date="2021-01" db="EMBL/GenBank/DDBJ databases">
        <title>Genomic Encyclopedia of Type Strains, Phase IV (KMG-IV): sequencing the most valuable type-strain genomes for metagenomic binning, comparative biology and taxonomic classification.</title>
        <authorList>
            <person name="Goeker M."/>
        </authorList>
    </citation>
    <scope>NUCLEOTIDE SEQUENCE [LARGE SCALE GENOMIC DNA]</scope>
    <source>
        <strain evidence="2 3">DSM 105453</strain>
    </source>
</reference>
<gene>
    <name evidence="2" type="ORF">JOC94_001992</name>
</gene>
<comment type="caution">
    <text evidence="2">The sequence shown here is derived from an EMBL/GenBank/DDBJ whole genome shotgun (WGS) entry which is preliminary data.</text>
</comment>
<feature type="transmembrane region" description="Helical" evidence="1">
    <location>
        <begin position="12"/>
        <end position="32"/>
    </location>
</feature>
<keyword evidence="1" id="KW-0812">Transmembrane</keyword>
<dbReference type="EMBL" id="JAFBFH010000011">
    <property type="protein sequence ID" value="MBM7715020.1"/>
    <property type="molecule type" value="Genomic_DNA"/>
</dbReference>
<protein>
    <submittedName>
        <fullName evidence="2">Uncharacterized protein</fullName>
    </submittedName>
</protein>
<accession>A0ABS2R6J2</accession>